<dbReference type="KEGG" id="cmq:B840_04100"/>
<dbReference type="Pfam" id="PF00724">
    <property type="entry name" value="Oxidored_FMN"/>
    <property type="match status" value="1"/>
</dbReference>
<dbReference type="Gene3D" id="3.20.20.70">
    <property type="entry name" value="Aldolase class I"/>
    <property type="match status" value="1"/>
</dbReference>
<dbReference type="EMBL" id="CP007790">
    <property type="protein sequence ID" value="AJK68439.1"/>
    <property type="molecule type" value="Genomic_DNA"/>
</dbReference>
<feature type="region of interest" description="Disordered" evidence="1">
    <location>
        <begin position="334"/>
        <end position="365"/>
    </location>
</feature>
<dbReference type="InterPro" id="IPR013785">
    <property type="entry name" value="Aldolase_TIM"/>
</dbReference>
<dbReference type="CDD" id="cd02933">
    <property type="entry name" value="OYE_like_FMN"/>
    <property type="match status" value="1"/>
</dbReference>
<dbReference type="GO" id="GO:0005829">
    <property type="term" value="C:cytosol"/>
    <property type="evidence" value="ECO:0007669"/>
    <property type="project" value="TreeGrafter"/>
</dbReference>
<dbReference type="SUPFAM" id="SSF51395">
    <property type="entry name" value="FMN-linked oxidoreductases"/>
    <property type="match status" value="1"/>
</dbReference>
<gene>
    <name evidence="3" type="ORF">B840_04100</name>
</gene>
<keyword evidence="4" id="KW-1185">Reference proteome</keyword>
<protein>
    <submittedName>
        <fullName evidence="3">NAD(P)H-dependent 2-cyclohexen-1-one reductase</fullName>
    </submittedName>
</protein>
<reference evidence="3 4" key="1">
    <citation type="submission" date="2014-05" db="EMBL/GenBank/DDBJ databases">
        <title>Complete genome sequence of Corynebacterium marinum DSM 44953.</title>
        <authorList>
            <person name="Schaffert L."/>
            <person name="Albersmeier A."/>
            <person name="Kalinowski J."/>
            <person name="Ruckert C."/>
        </authorList>
    </citation>
    <scope>NUCLEOTIDE SEQUENCE [LARGE SCALE GENOMIC DNA]</scope>
    <source>
        <strain evidence="3 4">DSM 44953</strain>
    </source>
</reference>
<evidence type="ECO:0000313" key="4">
    <source>
        <dbReference type="Proteomes" id="UP000031928"/>
    </source>
</evidence>
<dbReference type="Proteomes" id="UP000031928">
    <property type="component" value="Chromosome"/>
</dbReference>
<accession>A0A0B6TQB8</accession>
<dbReference type="GO" id="GO:0010181">
    <property type="term" value="F:FMN binding"/>
    <property type="evidence" value="ECO:0007669"/>
    <property type="project" value="InterPro"/>
</dbReference>
<sequence>MSDHDTAHPLFSPAELGRLELDNRVVMAPLTRIRAESDGTPTELMKEYYAQRASFGLIITEGTWPVQEGRTWGRQPGIETDAHVAAWREITDEVHARGGRIVMQMMHGGRISHPELTGTGRIVAPSEIASPNPIRISSGKVDAPVPHALTGEEIQKVIGQFVAGARNAMSAGMDGVQVHGANGYLIHEFLAPSANTRTDAYGGSPLNRARFAVEVLTAVAEAIGPENTGLRLSPEHNIQGALENDREDVLATYLALAEGVAGLGLAHVEIVHHEPEGELVQALREAFGAPLILNTGFSRFSTRETAFGLVDRAGADAVSVGRSALANPDLVQRWREDGPLNDPDPETFYGGGARGYTDYPALQRA</sequence>
<dbReference type="HOGENOM" id="CLU_012153_0_1_11"/>
<dbReference type="AlphaFoldDB" id="A0A0B6TQB8"/>
<dbReference type="GO" id="GO:0016491">
    <property type="term" value="F:oxidoreductase activity"/>
    <property type="evidence" value="ECO:0007669"/>
    <property type="project" value="InterPro"/>
</dbReference>
<dbReference type="PANTHER" id="PTHR22893:SF91">
    <property type="entry name" value="NADPH DEHYDROGENASE 2-RELATED"/>
    <property type="match status" value="1"/>
</dbReference>
<organism evidence="3 4">
    <name type="scientific">Corynebacterium marinum DSM 44953</name>
    <dbReference type="NCBI Taxonomy" id="1224162"/>
    <lineage>
        <taxon>Bacteria</taxon>
        <taxon>Bacillati</taxon>
        <taxon>Actinomycetota</taxon>
        <taxon>Actinomycetes</taxon>
        <taxon>Mycobacteriales</taxon>
        <taxon>Corynebacteriaceae</taxon>
        <taxon>Corynebacterium</taxon>
    </lineage>
</organism>
<dbReference type="RefSeq" id="WP_042621074.1">
    <property type="nucleotide sequence ID" value="NZ_CP007790.1"/>
</dbReference>
<name>A0A0B6TQB8_9CORY</name>
<dbReference type="OrthoDB" id="3169239at2"/>
<dbReference type="STRING" id="1224162.B840_04100"/>
<proteinExistence type="predicted"/>
<dbReference type="PANTHER" id="PTHR22893">
    <property type="entry name" value="NADH OXIDOREDUCTASE-RELATED"/>
    <property type="match status" value="1"/>
</dbReference>
<feature type="domain" description="NADH:flavin oxidoreductase/NADH oxidase N-terminal" evidence="2">
    <location>
        <begin position="10"/>
        <end position="338"/>
    </location>
</feature>
<evidence type="ECO:0000313" key="3">
    <source>
        <dbReference type="EMBL" id="AJK68439.1"/>
    </source>
</evidence>
<dbReference type="InterPro" id="IPR045247">
    <property type="entry name" value="Oye-like"/>
</dbReference>
<evidence type="ECO:0000256" key="1">
    <source>
        <dbReference type="SAM" id="MobiDB-lite"/>
    </source>
</evidence>
<dbReference type="InterPro" id="IPR001155">
    <property type="entry name" value="OxRdtase_FMN_N"/>
</dbReference>
<evidence type="ECO:0000259" key="2">
    <source>
        <dbReference type="Pfam" id="PF00724"/>
    </source>
</evidence>